<evidence type="ECO:0000256" key="10">
    <source>
        <dbReference type="HAMAP-Rule" id="MF_00123"/>
    </source>
</evidence>
<keyword evidence="6 10" id="KW-0067">ATP-binding</keyword>
<dbReference type="Pfam" id="PF05746">
    <property type="entry name" value="DALR_1"/>
    <property type="match status" value="1"/>
</dbReference>
<evidence type="ECO:0000256" key="8">
    <source>
        <dbReference type="ARBA" id="ARBA00023146"/>
    </source>
</evidence>
<evidence type="ECO:0000313" key="15">
    <source>
        <dbReference type="Proteomes" id="UP000280296"/>
    </source>
</evidence>
<dbReference type="PANTHER" id="PTHR11956">
    <property type="entry name" value="ARGINYL-TRNA SYNTHETASE"/>
    <property type="match status" value="1"/>
</dbReference>
<evidence type="ECO:0000256" key="11">
    <source>
        <dbReference type="RuleBase" id="RU363038"/>
    </source>
</evidence>
<dbReference type="Gene3D" id="3.30.1360.70">
    <property type="entry name" value="Arginyl tRNA synthetase N-terminal domain"/>
    <property type="match status" value="1"/>
</dbReference>
<dbReference type="FunFam" id="1.10.730.10:FF:000008">
    <property type="entry name" value="Arginine--tRNA ligase"/>
    <property type="match status" value="1"/>
</dbReference>
<evidence type="ECO:0000259" key="12">
    <source>
        <dbReference type="SMART" id="SM00836"/>
    </source>
</evidence>
<sequence length="618" mass="67847">MNILNRLRRAFADAAPEGLSADAFSQAVRPSTDPRFGDYQANGCMAAAKALGRNPRELAAEVASRVDLSPMAGPPEVAGPGFLNVRLIEDWIAAALGDLLADDRLGVEPVDDPETIIIDYSSPNVAKPMHVGHIRSTVIGESLSRILAAQGHKVIRDNHLGDWGLQFGQILWGWKHHLDRDAFERDPVGELARLYRLAAAKMKPAEDLGPRLAKVQALESQGKPDEAAALFARLFGDSGLSRPQAEAAVAEALAVAEAAREETAKLHAGDPENRKLWERFMPHCLEALEGIYQRLGVKFDVQLGESFYDAMLPEVVADLKAKGIAQTSAGATVVFTEATSAPMIVQKRDGAFTYATSDLAKIKYCEEEFDADRLLYVVDSRQADHFKQVFDVARSWGYSSVDFEHVAFGTILGRDRKPFKTRSGDVVGLESLLDEAVAKAREVVDENSAHLPEQERARIAEVVGIGAVKYADLSQNRLSDYVFDLDKMVAMNGNTATYLQYAYARTRSIFRKGETTPEAIRRARPPIFITHPAERALGLALLRLPETLDVAAAELKPNVLTDYLFGLANLFSSFFEECPVLKAESPERRDSRLALCDLTGRTLAFGLDLLGIEVVERM</sequence>
<dbReference type="EC" id="6.1.1.19" evidence="10"/>
<evidence type="ECO:0000256" key="5">
    <source>
        <dbReference type="ARBA" id="ARBA00022741"/>
    </source>
</evidence>
<comment type="catalytic activity">
    <reaction evidence="9 10">
        <text>tRNA(Arg) + L-arginine + ATP = L-arginyl-tRNA(Arg) + AMP + diphosphate</text>
        <dbReference type="Rhea" id="RHEA:20301"/>
        <dbReference type="Rhea" id="RHEA-COMP:9658"/>
        <dbReference type="Rhea" id="RHEA-COMP:9673"/>
        <dbReference type="ChEBI" id="CHEBI:30616"/>
        <dbReference type="ChEBI" id="CHEBI:32682"/>
        <dbReference type="ChEBI" id="CHEBI:33019"/>
        <dbReference type="ChEBI" id="CHEBI:78442"/>
        <dbReference type="ChEBI" id="CHEBI:78513"/>
        <dbReference type="ChEBI" id="CHEBI:456215"/>
        <dbReference type="EC" id="6.1.1.19"/>
    </reaction>
</comment>
<dbReference type="GO" id="GO:0005737">
    <property type="term" value="C:cytoplasm"/>
    <property type="evidence" value="ECO:0007669"/>
    <property type="project" value="UniProtKB-SubCell"/>
</dbReference>
<dbReference type="OrthoDB" id="9805987at2"/>
<dbReference type="InterPro" id="IPR036695">
    <property type="entry name" value="Arg-tRNA-synth_N_sf"/>
</dbReference>
<dbReference type="InterPro" id="IPR014729">
    <property type="entry name" value="Rossmann-like_a/b/a_fold"/>
</dbReference>
<keyword evidence="5 10" id="KW-0547">Nucleotide-binding</keyword>
<comment type="subunit">
    <text evidence="10">Monomer.</text>
</comment>
<dbReference type="AlphaFoldDB" id="A0A432MGE6"/>
<dbReference type="GO" id="GO:0005524">
    <property type="term" value="F:ATP binding"/>
    <property type="evidence" value="ECO:0007669"/>
    <property type="project" value="UniProtKB-UniRule"/>
</dbReference>
<dbReference type="Proteomes" id="UP000280296">
    <property type="component" value="Unassembled WGS sequence"/>
</dbReference>
<comment type="caution">
    <text evidence="14">The sequence shown here is derived from an EMBL/GenBank/DDBJ whole genome shotgun (WGS) entry which is preliminary data.</text>
</comment>
<dbReference type="PRINTS" id="PR01038">
    <property type="entry name" value="TRNASYNTHARG"/>
</dbReference>
<organism evidence="14 15">
    <name type="scientific">Tautonia sociabilis</name>
    <dbReference type="NCBI Taxonomy" id="2080755"/>
    <lineage>
        <taxon>Bacteria</taxon>
        <taxon>Pseudomonadati</taxon>
        <taxon>Planctomycetota</taxon>
        <taxon>Planctomycetia</taxon>
        <taxon>Isosphaerales</taxon>
        <taxon>Isosphaeraceae</taxon>
        <taxon>Tautonia</taxon>
    </lineage>
</organism>
<dbReference type="GO" id="GO:0006420">
    <property type="term" value="P:arginyl-tRNA aminoacylation"/>
    <property type="evidence" value="ECO:0007669"/>
    <property type="project" value="UniProtKB-UniRule"/>
</dbReference>
<dbReference type="SUPFAM" id="SSF55190">
    <property type="entry name" value="Arginyl-tRNA synthetase (ArgRS), N-terminal 'additional' domain"/>
    <property type="match status" value="1"/>
</dbReference>
<dbReference type="RefSeq" id="WP_126726818.1">
    <property type="nucleotide sequence ID" value="NZ_RYZH01000037.1"/>
</dbReference>
<feature type="domain" description="DALR anticodon binding" evidence="12">
    <location>
        <begin position="499"/>
        <end position="618"/>
    </location>
</feature>
<protein>
    <recommendedName>
        <fullName evidence="10">Arginine--tRNA ligase</fullName>
        <ecNumber evidence="10">6.1.1.19</ecNumber>
    </recommendedName>
    <alternativeName>
        <fullName evidence="10">Arginyl-tRNA synthetase</fullName>
        <shortName evidence="10">ArgRS</shortName>
    </alternativeName>
</protein>
<dbReference type="EMBL" id="RYZH01000037">
    <property type="protein sequence ID" value="RUL85731.1"/>
    <property type="molecule type" value="Genomic_DNA"/>
</dbReference>
<evidence type="ECO:0000259" key="13">
    <source>
        <dbReference type="SMART" id="SM01016"/>
    </source>
</evidence>
<feature type="domain" description="Arginyl tRNA synthetase N-terminal" evidence="13">
    <location>
        <begin position="1"/>
        <end position="87"/>
    </location>
</feature>
<dbReference type="InterPro" id="IPR001278">
    <property type="entry name" value="Arg-tRNA-ligase"/>
</dbReference>
<dbReference type="SUPFAM" id="SSF47323">
    <property type="entry name" value="Anticodon-binding domain of a subclass of class I aminoacyl-tRNA synthetases"/>
    <property type="match status" value="1"/>
</dbReference>
<dbReference type="PROSITE" id="PS00178">
    <property type="entry name" value="AA_TRNA_LIGASE_I"/>
    <property type="match status" value="1"/>
</dbReference>
<keyword evidence="15" id="KW-1185">Reference proteome</keyword>
<name>A0A432MGE6_9BACT</name>
<evidence type="ECO:0000256" key="1">
    <source>
        <dbReference type="ARBA" id="ARBA00004496"/>
    </source>
</evidence>
<dbReference type="HAMAP" id="MF_00123">
    <property type="entry name" value="Arg_tRNA_synth"/>
    <property type="match status" value="1"/>
</dbReference>
<evidence type="ECO:0000313" key="14">
    <source>
        <dbReference type="EMBL" id="RUL85731.1"/>
    </source>
</evidence>
<comment type="similarity">
    <text evidence="2 10 11">Belongs to the class-I aminoacyl-tRNA synthetase family.</text>
</comment>
<evidence type="ECO:0000256" key="9">
    <source>
        <dbReference type="ARBA" id="ARBA00049339"/>
    </source>
</evidence>
<feature type="short sequence motif" description="'HIGH' region" evidence="10">
    <location>
        <begin position="123"/>
        <end position="133"/>
    </location>
</feature>
<accession>A0A432MGE6</accession>
<comment type="subcellular location">
    <subcellularLocation>
        <location evidence="1 10">Cytoplasm</location>
    </subcellularLocation>
</comment>
<dbReference type="CDD" id="cd00671">
    <property type="entry name" value="ArgRS_core"/>
    <property type="match status" value="1"/>
</dbReference>
<keyword evidence="4 10" id="KW-0436">Ligase</keyword>
<dbReference type="GO" id="GO:0004814">
    <property type="term" value="F:arginine-tRNA ligase activity"/>
    <property type="evidence" value="ECO:0007669"/>
    <property type="project" value="UniProtKB-UniRule"/>
</dbReference>
<evidence type="ECO:0000256" key="6">
    <source>
        <dbReference type="ARBA" id="ARBA00022840"/>
    </source>
</evidence>
<evidence type="ECO:0000256" key="2">
    <source>
        <dbReference type="ARBA" id="ARBA00005594"/>
    </source>
</evidence>
<dbReference type="SMART" id="SM00836">
    <property type="entry name" value="DALR_1"/>
    <property type="match status" value="1"/>
</dbReference>
<dbReference type="SMART" id="SM01016">
    <property type="entry name" value="Arg_tRNA_synt_N"/>
    <property type="match status" value="1"/>
</dbReference>
<reference evidence="14 15" key="1">
    <citation type="submission" date="2018-12" db="EMBL/GenBank/DDBJ databases">
        <authorList>
            <person name="Toschakov S.V."/>
        </authorList>
    </citation>
    <scope>NUCLEOTIDE SEQUENCE [LARGE SCALE GENOMIC DNA]</scope>
    <source>
        <strain evidence="14 15">GM2012</strain>
    </source>
</reference>
<keyword evidence="8 10" id="KW-0030">Aminoacyl-tRNA synthetase</keyword>
<dbReference type="InterPro" id="IPR008909">
    <property type="entry name" value="DALR_anticod-bd"/>
</dbReference>
<proteinExistence type="inferred from homology"/>
<dbReference type="Pfam" id="PF03485">
    <property type="entry name" value="Arg_tRNA_synt_N"/>
    <property type="match status" value="1"/>
</dbReference>
<dbReference type="Gene3D" id="3.40.50.620">
    <property type="entry name" value="HUPs"/>
    <property type="match status" value="1"/>
</dbReference>
<dbReference type="PANTHER" id="PTHR11956:SF5">
    <property type="entry name" value="ARGININE--TRNA LIGASE, CYTOPLASMIC"/>
    <property type="match status" value="1"/>
</dbReference>
<dbReference type="InterPro" id="IPR035684">
    <property type="entry name" value="ArgRS_core"/>
</dbReference>
<dbReference type="Gene3D" id="1.10.730.10">
    <property type="entry name" value="Isoleucyl-tRNA Synthetase, Domain 1"/>
    <property type="match status" value="1"/>
</dbReference>
<evidence type="ECO:0000256" key="4">
    <source>
        <dbReference type="ARBA" id="ARBA00022598"/>
    </source>
</evidence>
<evidence type="ECO:0000256" key="3">
    <source>
        <dbReference type="ARBA" id="ARBA00022490"/>
    </source>
</evidence>
<dbReference type="InterPro" id="IPR009080">
    <property type="entry name" value="tRNAsynth_Ia_anticodon-bd"/>
</dbReference>
<dbReference type="NCBIfam" id="TIGR00456">
    <property type="entry name" value="argS"/>
    <property type="match status" value="1"/>
</dbReference>
<gene>
    <name evidence="10" type="primary">argS</name>
    <name evidence="14" type="ORF">TsocGM_17825</name>
</gene>
<dbReference type="SUPFAM" id="SSF52374">
    <property type="entry name" value="Nucleotidylyl transferase"/>
    <property type="match status" value="1"/>
</dbReference>
<dbReference type="InterPro" id="IPR005148">
    <property type="entry name" value="Arg-tRNA-synth_N"/>
</dbReference>
<dbReference type="Pfam" id="PF00750">
    <property type="entry name" value="tRNA-synt_1d"/>
    <property type="match status" value="1"/>
</dbReference>
<dbReference type="InterPro" id="IPR001412">
    <property type="entry name" value="aa-tRNA-synth_I_CS"/>
</dbReference>
<keyword evidence="7 10" id="KW-0648">Protein biosynthesis</keyword>
<reference evidence="14 15" key="2">
    <citation type="submission" date="2019-01" db="EMBL/GenBank/DDBJ databases">
        <title>Tautonia sociabilis, a novel thermotolerant planctomycete of Isosphaeraceae family, isolated from a 4000 m deep subterranean habitat.</title>
        <authorList>
            <person name="Kovaleva O.L."/>
            <person name="Elcheninov A.G."/>
            <person name="Van Heerden E."/>
            <person name="Toshchakov S.V."/>
            <person name="Novikov A."/>
            <person name="Bonch-Osmolovskaya E.A."/>
            <person name="Kublanov I.V."/>
        </authorList>
    </citation>
    <scope>NUCLEOTIDE SEQUENCE [LARGE SCALE GENOMIC DNA]</scope>
    <source>
        <strain evidence="14 15">GM2012</strain>
    </source>
</reference>
<evidence type="ECO:0000256" key="7">
    <source>
        <dbReference type="ARBA" id="ARBA00022917"/>
    </source>
</evidence>
<keyword evidence="3 10" id="KW-0963">Cytoplasm</keyword>